<dbReference type="Gene3D" id="1.20.200.10">
    <property type="entry name" value="Fumarase/aspartase (Central domain)"/>
    <property type="match status" value="1"/>
</dbReference>
<comment type="caution">
    <text evidence="16">The sequence shown here is derived from an EMBL/GenBank/DDBJ whole genome shotgun (WGS) entry which is preliminary data.</text>
</comment>
<dbReference type="PROSITE" id="PS00163">
    <property type="entry name" value="FUMARATE_LYASES"/>
    <property type="match status" value="1"/>
</dbReference>
<keyword evidence="6 13" id="KW-0658">Purine biosynthesis</keyword>
<dbReference type="GO" id="GO:0044208">
    <property type="term" value="P:'de novo' AMP biosynthetic process"/>
    <property type="evidence" value="ECO:0007669"/>
    <property type="project" value="UniProtKB-UniPathway"/>
</dbReference>
<keyword evidence="7 13" id="KW-0456">Lyase</keyword>
<dbReference type="InterPro" id="IPR013539">
    <property type="entry name" value="PurB_C"/>
</dbReference>
<comment type="catalytic activity">
    <reaction evidence="8">
        <text>(2S)-2-[5-amino-1-(5-phospho-beta-D-ribosyl)imidazole-4-carboxamido]succinate = 5-amino-1-(5-phospho-beta-D-ribosyl)imidazole-4-carboxamide + fumarate</text>
        <dbReference type="Rhea" id="RHEA:23920"/>
        <dbReference type="ChEBI" id="CHEBI:29806"/>
        <dbReference type="ChEBI" id="CHEBI:58443"/>
        <dbReference type="ChEBI" id="CHEBI:58475"/>
        <dbReference type="EC" id="4.3.2.2"/>
    </reaction>
    <physiologicalReaction direction="left-to-right" evidence="8">
        <dbReference type="Rhea" id="RHEA:23921"/>
    </physiologicalReaction>
</comment>
<evidence type="ECO:0000256" key="11">
    <source>
        <dbReference type="ARBA" id="ARBA00049115"/>
    </source>
</evidence>
<comment type="pathway">
    <text evidence="2 13">Purine metabolism; AMP biosynthesis via de novo pathway; AMP from IMP: step 2/2.</text>
</comment>
<evidence type="ECO:0000259" key="14">
    <source>
        <dbReference type="Pfam" id="PF00206"/>
    </source>
</evidence>
<dbReference type="InterPro" id="IPR024083">
    <property type="entry name" value="Fumarase/histidase_N"/>
</dbReference>
<evidence type="ECO:0000256" key="2">
    <source>
        <dbReference type="ARBA" id="ARBA00004734"/>
    </source>
</evidence>
<dbReference type="NCBIfam" id="TIGR00928">
    <property type="entry name" value="purB"/>
    <property type="match status" value="1"/>
</dbReference>
<dbReference type="UniPathway" id="UPA00075">
    <property type="reaction ID" value="UER00336"/>
</dbReference>
<dbReference type="AlphaFoldDB" id="A0A7C2M022"/>
<evidence type="ECO:0000256" key="6">
    <source>
        <dbReference type="ARBA" id="ARBA00022755"/>
    </source>
</evidence>
<evidence type="ECO:0000313" key="16">
    <source>
        <dbReference type="EMBL" id="HER40106.1"/>
    </source>
</evidence>
<dbReference type="GO" id="GO:0006189">
    <property type="term" value="P:'de novo' IMP biosynthetic process"/>
    <property type="evidence" value="ECO:0007669"/>
    <property type="project" value="UniProtKB-UniPathway"/>
</dbReference>
<dbReference type="Gene3D" id="1.10.275.10">
    <property type="entry name" value="Fumarase/aspartase (N-terminal domain)"/>
    <property type="match status" value="1"/>
</dbReference>
<dbReference type="PRINTS" id="PR00149">
    <property type="entry name" value="FUMRATELYASE"/>
</dbReference>
<comment type="similarity">
    <text evidence="3 13">Belongs to the lyase 1 family. Adenylosuccinate lyase subfamily.</text>
</comment>
<dbReference type="InterPro" id="IPR047136">
    <property type="entry name" value="PurB_bact"/>
</dbReference>
<organism evidence="16">
    <name type="scientific">Salinimicrobium catena</name>
    <dbReference type="NCBI Taxonomy" id="390640"/>
    <lineage>
        <taxon>Bacteria</taxon>
        <taxon>Pseudomonadati</taxon>
        <taxon>Bacteroidota</taxon>
        <taxon>Flavobacteriia</taxon>
        <taxon>Flavobacteriales</taxon>
        <taxon>Flavobacteriaceae</taxon>
        <taxon>Salinimicrobium</taxon>
    </lineage>
</organism>
<evidence type="ECO:0000256" key="8">
    <source>
        <dbReference type="ARBA" id="ARBA00024477"/>
    </source>
</evidence>
<evidence type="ECO:0000256" key="9">
    <source>
        <dbReference type="ARBA" id="ARBA00025012"/>
    </source>
</evidence>
<evidence type="ECO:0000256" key="7">
    <source>
        <dbReference type="ARBA" id="ARBA00023239"/>
    </source>
</evidence>
<comment type="pathway">
    <text evidence="1 13">Purine metabolism; IMP biosynthesis via de novo pathway; 5-amino-1-(5-phospho-D-ribosyl)imidazole-4-carboxamide from 5-amino-1-(5-phospho-D-ribosyl)imidazole-4-carboxylate: step 2/2.</text>
</comment>
<evidence type="ECO:0000256" key="4">
    <source>
        <dbReference type="ARBA" id="ARBA00012339"/>
    </source>
</evidence>
<evidence type="ECO:0000256" key="13">
    <source>
        <dbReference type="RuleBase" id="RU361172"/>
    </source>
</evidence>
<dbReference type="GO" id="GO:0004018">
    <property type="term" value="F:N6-(1,2-dicarboxyethyl)AMP AMP-lyase (fumarate-forming) activity"/>
    <property type="evidence" value="ECO:0007669"/>
    <property type="project" value="UniProtKB-UniRule"/>
</dbReference>
<evidence type="ECO:0000256" key="12">
    <source>
        <dbReference type="NCBIfam" id="TIGR00928"/>
    </source>
</evidence>
<dbReference type="InterPro" id="IPR004769">
    <property type="entry name" value="Pur_lyase"/>
</dbReference>
<sequence length="445" mass="50204">MNALQAISPIDGRYYQKTKELAAFFSEEALIRYRVKVEIEYFIALCEAGIPQLKTVDKGVFPKLQELYKNFSSEDAQAVKDIEKVTNHDVKAVEYFIKKKFDELGLSSHKEFIHFGLTSQDINNTAVPLSIKDAMNGVYMPALNGLLEKLSELASEWKDIPMLARTHGQPASPTRLGKEIYVFVQRLKEQISFLENVPHAAKFGGATGNFNAHKVAYPEMDWKKFGNHFVEDNLGLHHSFPTTHIEHYDHLASLFDALKRINTIILDLDKDIWSYVSMDYFKQKIKKGEVGSSAMPHKVNPIDFENSEGNLGIANALFEHLSSKLPVSRLQRDLTDSTVLRTIGVPFGHTLIGFSSTLKGLNKLLLNEAKLDADLENNWAVVAEAIQTILRREGFANPYEALKGLTRTNETINKESISKFIDGLEVSEEVKKELKQITPQNYTGI</sequence>
<accession>A0A7C2M022</accession>
<feature type="domain" description="Fumarate lyase N-terminal" evidence="14">
    <location>
        <begin position="12"/>
        <end position="309"/>
    </location>
</feature>
<reference evidence="16" key="1">
    <citation type="journal article" date="2020" name="mSystems">
        <title>Genome- and Community-Level Interaction Insights into Carbon Utilization and Element Cycling Functions of Hydrothermarchaeota in Hydrothermal Sediment.</title>
        <authorList>
            <person name="Zhou Z."/>
            <person name="Liu Y."/>
            <person name="Xu W."/>
            <person name="Pan J."/>
            <person name="Luo Z.H."/>
            <person name="Li M."/>
        </authorList>
    </citation>
    <scope>NUCLEOTIDE SEQUENCE [LARGE SCALE GENOMIC DNA]</scope>
    <source>
        <strain evidence="16">SpSt-1235</strain>
    </source>
</reference>
<dbReference type="EC" id="4.3.2.2" evidence="4 12"/>
<feature type="domain" description="Adenylosuccinate lyase PurB C-terminal" evidence="15">
    <location>
        <begin position="328"/>
        <end position="443"/>
    </location>
</feature>
<dbReference type="SUPFAM" id="SSF48557">
    <property type="entry name" value="L-aspartase-like"/>
    <property type="match status" value="1"/>
</dbReference>
<name>A0A7C2M022_9FLAO</name>
<dbReference type="InterPro" id="IPR020557">
    <property type="entry name" value="Fumarate_lyase_CS"/>
</dbReference>
<evidence type="ECO:0000259" key="15">
    <source>
        <dbReference type="Pfam" id="PF08328"/>
    </source>
</evidence>
<dbReference type="Pfam" id="PF00206">
    <property type="entry name" value="Lyase_1"/>
    <property type="match status" value="1"/>
</dbReference>
<evidence type="ECO:0000256" key="10">
    <source>
        <dbReference type="ARBA" id="ARBA00030717"/>
    </source>
</evidence>
<proteinExistence type="inferred from homology"/>
<dbReference type="EMBL" id="DSEE01000198">
    <property type="protein sequence ID" value="HER40106.1"/>
    <property type="molecule type" value="Genomic_DNA"/>
</dbReference>
<dbReference type="Pfam" id="PF08328">
    <property type="entry name" value="ASL_C"/>
    <property type="match status" value="1"/>
</dbReference>
<dbReference type="Gene3D" id="1.10.40.30">
    <property type="entry name" value="Fumarase/aspartase (C-terminal domain)"/>
    <property type="match status" value="1"/>
</dbReference>
<evidence type="ECO:0000256" key="3">
    <source>
        <dbReference type="ARBA" id="ARBA00008273"/>
    </source>
</evidence>
<dbReference type="InterPro" id="IPR008948">
    <property type="entry name" value="L-Aspartase-like"/>
</dbReference>
<dbReference type="PANTHER" id="PTHR43411:SF1">
    <property type="entry name" value="ADENYLOSUCCINATE LYASE"/>
    <property type="match status" value="1"/>
</dbReference>
<dbReference type="PANTHER" id="PTHR43411">
    <property type="entry name" value="ADENYLOSUCCINATE LYASE"/>
    <property type="match status" value="1"/>
</dbReference>
<evidence type="ECO:0000256" key="1">
    <source>
        <dbReference type="ARBA" id="ARBA00004706"/>
    </source>
</evidence>
<dbReference type="Proteomes" id="UP000885753">
    <property type="component" value="Unassembled WGS sequence"/>
</dbReference>
<dbReference type="UniPathway" id="UPA00074">
    <property type="reaction ID" value="UER00132"/>
</dbReference>
<dbReference type="InterPro" id="IPR022761">
    <property type="entry name" value="Fumarate_lyase_N"/>
</dbReference>
<comment type="function">
    <text evidence="9">Catalyzes two reactions in de novo purine nucleotide biosynthesis. Catalyzes the breakdown of 5-aminoimidazole- (N-succinylocarboxamide) ribotide (SAICAR or 2-[5-amino-1-(5-phospho-beta-D-ribosyl)imidazole-4-carboxamido]succinate) to 5-aminoimidazole-4-carboxamide ribotide (AICAR or 5-amino-1-(5-phospho-beta-D-ribosyl)imidazole-4-carboxamide) and fumarate, and of adenylosuccinate (ADS or N(6)-(1,2-dicarboxyethyl)-AMP) to adenosine monophosphate (AMP) and fumarate.</text>
</comment>
<dbReference type="NCBIfam" id="NF006764">
    <property type="entry name" value="PRK09285.1"/>
    <property type="match status" value="1"/>
</dbReference>
<comment type="catalytic activity">
    <reaction evidence="11">
        <text>N(6)-(1,2-dicarboxyethyl)-AMP = fumarate + AMP</text>
        <dbReference type="Rhea" id="RHEA:16853"/>
        <dbReference type="ChEBI" id="CHEBI:29806"/>
        <dbReference type="ChEBI" id="CHEBI:57567"/>
        <dbReference type="ChEBI" id="CHEBI:456215"/>
        <dbReference type="EC" id="4.3.2.2"/>
    </reaction>
    <physiologicalReaction direction="left-to-right" evidence="11">
        <dbReference type="Rhea" id="RHEA:16854"/>
    </physiologicalReaction>
</comment>
<protein>
    <recommendedName>
        <fullName evidence="5 12">Adenylosuccinate lyase</fullName>
        <shortName evidence="13">ASL</shortName>
        <ecNumber evidence="4 12">4.3.2.2</ecNumber>
    </recommendedName>
    <alternativeName>
        <fullName evidence="10 13">Adenylosuccinase</fullName>
    </alternativeName>
</protein>
<dbReference type="InterPro" id="IPR000362">
    <property type="entry name" value="Fumarate_lyase_fam"/>
</dbReference>
<gene>
    <name evidence="16" type="ORF">ENO10_02695</name>
</gene>
<evidence type="ECO:0000256" key="5">
    <source>
        <dbReference type="ARBA" id="ARBA00017058"/>
    </source>
</evidence>